<dbReference type="Pfam" id="PF01471">
    <property type="entry name" value="PG_binding_1"/>
    <property type="match status" value="1"/>
</dbReference>
<feature type="chain" id="PRO_5034589938" description="Peptidase metallopeptidase domain-containing protein" evidence="19">
    <location>
        <begin position="17"/>
        <end position="309"/>
    </location>
</feature>
<evidence type="ECO:0000256" key="12">
    <source>
        <dbReference type="ARBA" id="ARBA00023105"/>
    </source>
</evidence>
<feature type="binding site" evidence="17">
    <location>
        <position position="196"/>
    </location>
    <ligand>
        <name>Zn(2+)</name>
        <dbReference type="ChEBI" id="CHEBI:29105"/>
        <label>2</label>
        <note>catalytic</note>
    </ligand>
</feature>
<keyword evidence="3" id="KW-0964">Secreted</keyword>
<evidence type="ECO:0000313" key="21">
    <source>
        <dbReference type="Ensembl" id="ENSSMRP00000015671.1"/>
    </source>
</evidence>
<dbReference type="FunFam" id="3.40.390.10:FF:000007">
    <property type="entry name" value="Collagenase 3"/>
    <property type="match status" value="1"/>
</dbReference>
<feature type="binding site" evidence="17">
    <location>
        <position position="93"/>
    </location>
    <ligand>
        <name>Ca(2+)</name>
        <dbReference type="ChEBI" id="CHEBI:29108"/>
        <label>1</label>
    </ligand>
</feature>
<evidence type="ECO:0000256" key="3">
    <source>
        <dbReference type="ARBA" id="ARBA00022525"/>
    </source>
</evidence>
<feature type="binding site" evidence="17">
    <location>
        <position position="144"/>
    </location>
    <ligand>
        <name>Ca(2+)</name>
        <dbReference type="ChEBI" id="CHEBI:29108"/>
        <label>3</label>
    </ligand>
</feature>
<comment type="cofactor">
    <cofactor evidence="17">
        <name>Zn(2+)</name>
        <dbReference type="ChEBI" id="CHEBI:29105"/>
    </cofactor>
    <text evidence="17">Binds 2 Zn(2+) ions per subunit.</text>
</comment>
<accession>A0A8D0C139</accession>
<feature type="binding site" evidence="17">
    <location>
        <position position="138"/>
    </location>
    <ligand>
        <name>Zn(2+)</name>
        <dbReference type="ChEBI" id="CHEBI:29105"/>
        <label>1</label>
    </ligand>
</feature>
<dbReference type="InterPro" id="IPR036365">
    <property type="entry name" value="PGBD-like_sf"/>
</dbReference>
<evidence type="ECO:0000256" key="8">
    <source>
        <dbReference type="ARBA" id="ARBA00022801"/>
    </source>
</evidence>
<feature type="binding site" evidence="17">
    <location>
        <position position="160"/>
    </location>
    <ligand>
        <name>Ca(2+)</name>
        <dbReference type="ChEBI" id="CHEBI:29108"/>
        <label>2</label>
    </ligand>
</feature>
<dbReference type="InterPro" id="IPR001818">
    <property type="entry name" value="Pept_M10_metallopeptidase"/>
</dbReference>
<comment type="subcellular location">
    <subcellularLocation>
        <location evidence="1">Secreted</location>
        <location evidence="1">Extracellular space</location>
        <location evidence="1">Extracellular matrix</location>
    </subcellularLocation>
</comment>
<dbReference type="GO" id="GO:0004222">
    <property type="term" value="F:metalloendopeptidase activity"/>
    <property type="evidence" value="ECO:0007669"/>
    <property type="project" value="InterPro"/>
</dbReference>
<keyword evidence="11" id="KW-0482">Metalloprotease</keyword>
<dbReference type="Proteomes" id="UP000694421">
    <property type="component" value="Unplaced"/>
</dbReference>
<evidence type="ECO:0000256" key="11">
    <source>
        <dbReference type="ARBA" id="ARBA00023049"/>
    </source>
</evidence>
<dbReference type="GO" id="GO:0008270">
    <property type="term" value="F:zinc ion binding"/>
    <property type="evidence" value="ECO:0007669"/>
    <property type="project" value="InterPro"/>
</dbReference>
<keyword evidence="14" id="KW-1015">Disulfide bond</keyword>
<name>A0A8D0C139_SALMN</name>
<dbReference type="SMART" id="SM00235">
    <property type="entry name" value="ZnMc"/>
    <property type="match status" value="1"/>
</dbReference>
<dbReference type="GO" id="GO:0005615">
    <property type="term" value="C:extracellular space"/>
    <property type="evidence" value="ECO:0007669"/>
    <property type="project" value="TreeGrafter"/>
</dbReference>
<feature type="binding site" evidence="17">
    <location>
        <position position="126"/>
    </location>
    <ligand>
        <name>Ca(2+)</name>
        <dbReference type="ChEBI" id="CHEBI:29108"/>
        <label>2</label>
    </ligand>
</feature>
<dbReference type="SUPFAM" id="SSF47090">
    <property type="entry name" value="PGBD-like"/>
    <property type="match status" value="1"/>
</dbReference>
<comment type="cofactor">
    <cofactor evidence="17">
        <name>Ca(2+)</name>
        <dbReference type="ChEBI" id="CHEBI:29108"/>
    </cofactor>
    <text evidence="17">Can bind about 5 Ca(2+) ions per subunit.</text>
</comment>
<dbReference type="GO" id="GO:0030574">
    <property type="term" value="P:collagen catabolic process"/>
    <property type="evidence" value="ECO:0007669"/>
    <property type="project" value="UniProtKB-KW"/>
</dbReference>
<keyword evidence="12" id="KW-0177">Collagen degradation</keyword>
<keyword evidence="5" id="KW-0645">Protease</keyword>
<feature type="binding site" evidence="17">
    <location>
        <position position="169"/>
    </location>
    <ligand>
        <name>Ca(2+)</name>
        <dbReference type="ChEBI" id="CHEBI:29108"/>
        <label>1</label>
    </ligand>
</feature>
<keyword evidence="6 17" id="KW-0479">Metal-binding</keyword>
<dbReference type="Gene3D" id="3.40.390.10">
    <property type="entry name" value="Collagenase (Catalytic Domain)"/>
    <property type="match status" value="1"/>
</dbReference>
<comment type="similarity">
    <text evidence="2">Belongs to the peptidase M10A family.</text>
</comment>
<feature type="binding site" evidence="17">
    <location>
        <position position="143"/>
    </location>
    <ligand>
        <name>Ca(2+)</name>
        <dbReference type="ChEBI" id="CHEBI:29108"/>
        <label>3</label>
    </ligand>
</feature>
<evidence type="ECO:0000256" key="19">
    <source>
        <dbReference type="SAM" id="SignalP"/>
    </source>
</evidence>
<keyword evidence="10 17" id="KW-0106">Calcium</keyword>
<protein>
    <recommendedName>
        <fullName evidence="20">Peptidase metallopeptidase domain-containing protein</fullName>
    </recommendedName>
</protein>
<keyword evidence="9 17" id="KW-0862">Zinc</keyword>
<feature type="binding site" description="in inhibited form" evidence="17">
    <location>
        <position position="61"/>
    </location>
    <ligand>
        <name>Zn(2+)</name>
        <dbReference type="ChEBI" id="CHEBI:29105"/>
        <label>2</label>
        <note>catalytic</note>
    </ligand>
</feature>
<dbReference type="InterPro" id="IPR006026">
    <property type="entry name" value="Peptidase_Metallo"/>
</dbReference>
<feature type="binding site" evidence="17">
    <location>
        <position position="169"/>
    </location>
    <ligand>
        <name>Ca(2+)</name>
        <dbReference type="ChEBI" id="CHEBI:29108"/>
        <label>3</label>
    </ligand>
</feature>
<dbReference type="PANTHER" id="PTHR10201">
    <property type="entry name" value="MATRIX METALLOPROTEINASE"/>
    <property type="match status" value="1"/>
</dbReference>
<feature type="signal peptide" evidence="19">
    <location>
        <begin position="1"/>
        <end position="16"/>
    </location>
</feature>
<evidence type="ECO:0000256" key="16">
    <source>
        <dbReference type="PIRSR" id="PIRSR621190-1"/>
    </source>
</evidence>
<dbReference type="AlphaFoldDB" id="A0A8D0C139"/>
<feature type="domain" description="Peptidase metallopeptidase" evidence="20">
    <location>
        <begin position="74"/>
        <end position="232"/>
    </location>
</feature>
<feature type="binding site" evidence="17">
    <location>
        <position position="190"/>
    </location>
    <ligand>
        <name>Zn(2+)</name>
        <dbReference type="ChEBI" id="CHEBI:29105"/>
        <label>2</label>
        <note>catalytic</note>
    </ligand>
</feature>
<proteinExistence type="inferred from homology"/>
<dbReference type="InterPro" id="IPR033739">
    <property type="entry name" value="M10A_MMP"/>
</dbReference>
<dbReference type="PROSITE" id="PS00546">
    <property type="entry name" value="CYSTEINE_SWITCH"/>
    <property type="match status" value="1"/>
</dbReference>
<feature type="binding site" evidence="17">
    <location>
        <position position="166"/>
    </location>
    <ligand>
        <name>Ca(2+)</name>
        <dbReference type="ChEBI" id="CHEBI:29108"/>
        <label>3</label>
    </ligand>
</feature>
<evidence type="ECO:0000256" key="6">
    <source>
        <dbReference type="ARBA" id="ARBA00022723"/>
    </source>
</evidence>
<dbReference type="GO" id="GO:0030198">
    <property type="term" value="P:extracellular matrix organization"/>
    <property type="evidence" value="ECO:0007669"/>
    <property type="project" value="TreeGrafter"/>
</dbReference>
<evidence type="ECO:0000313" key="22">
    <source>
        <dbReference type="Proteomes" id="UP000694421"/>
    </source>
</evidence>
<dbReference type="Pfam" id="PF00413">
    <property type="entry name" value="Peptidase_M10"/>
    <property type="match status" value="1"/>
</dbReference>
<feature type="short sequence motif" description="Cysteine switch" evidence="18">
    <location>
        <begin position="59"/>
        <end position="66"/>
    </location>
</feature>
<keyword evidence="7 19" id="KW-0732">Signal</keyword>
<keyword evidence="15" id="KW-0325">Glycoprotein</keyword>
<keyword evidence="13" id="KW-0865">Zymogen</keyword>
<feature type="binding site" evidence="17">
    <location>
        <position position="204"/>
    </location>
    <ligand>
        <name>Zn(2+)</name>
        <dbReference type="ChEBI" id="CHEBI:29105"/>
        <label>2</label>
        <note>catalytic</note>
    </ligand>
</feature>
<evidence type="ECO:0000256" key="10">
    <source>
        <dbReference type="ARBA" id="ARBA00022837"/>
    </source>
</evidence>
<evidence type="ECO:0000256" key="9">
    <source>
        <dbReference type="ARBA" id="ARBA00022833"/>
    </source>
</evidence>
<evidence type="ECO:0000256" key="13">
    <source>
        <dbReference type="ARBA" id="ARBA00023145"/>
    </source>
</evidence>
<keyword evidence="4" id="KW-0272">Extracellular matrix</keyword>
<feature type="active site" evidence="16">
    <location>
        <position position="187"/>
    </location>
</feature>
<evidence type="ECO:0000256" key="1">
    <source>
        <dbReference type="ARBA" id="ARBA00004498"/>
    </source>
</evidence>
<reference evidence="21" key="2">
    <citation type="submission" date="2025-09" db="UniProtKB">
        <authorList>
            <consortium name="Ensembl"/>
        </authorList>
    </citation>
    <scope>IDENTIFICATION</scope>
</reference>
<evidence type="ECO:0000256" key="18">
    <source>
        <dbReference type="PIRSR" id="PIRSR621190-5"/>
    </source>
</evidence>
<dbReference type="InterPro" id="IPR021158">
    <property type="entry name" value="Pept_M10A_Zn_BS"/>
</dbReference>
<dbReference type="InterPro" id="IPR002477">
    <property type="entry name" value="Peptidoglycan-bd-like"/>
</dbReference>
<feature type="binding site" evidence="17">
    <location>
        <position position="136"/>
    </location>
    <ligand>
        <name>Zn(2+)</name>
        <dbReference type="ChEBI" id="CHEBI:29105"/>
        <label>1</label>
    </ligand>
</feature>
<feature type="binding site" evidence="17">
    <location>
        <position position="164"/>
    </location>
    <ligand>
        <name>Zn(2+)</name>
        <dbReference type="ChEBI" id="CHEBI:29105"/>
        <label>1</label>
    </ligand>
</feature>
<dbReference type="PANTHER" id="PTHR10201:SF165">
    <property type="entry name" value="COLLAGENASE 3"/>
    <property type="match status" value="1"/>
</dbReference>
<sequence>MVYLLFLLNIQAYLNSFFPMVNEVNEYNMEEQIKKMQEFFHLNITGMLDTETMEVMNQPRCGVPDVSEWSEFPGTPTWDKTFLTYRINNYTPDMPRNKVDEAIAKAFKVWSDVTPLKFQKTMKRADIEIWFASGAHGDFHPFDGRGNVLAHAYAPGDGIGGDAHFDEDEKWSETNRGFNLFIVAAHEFGHSLGMGHSNVRGALMYPTYSYTNSDTFSLSEDDMQGIQALYGNFCCCSLVSSGQDQLLVNAWTLQCSFLSRHRSGSLLSFSGEMPVVSSTHPCFPDHSSTTELQPFPHILNPRLFPHGAR</sequence>
<dbReference type="Ensembl" id="ENSSMRT00000018291.1">
    <property type="protein sequence ID" value="ENSSMRP00000015671.1"/>
    <property type="gene ID" value="ENSSMRG00000012187.1"/>
</dbReference>
<evidence type="ECO:0000256" key="7">
    <source>
        <dbReference type="ARBA" id="ARBA00022729"/>
    </source>
</evidence>
<dbReference type="PRINTS" id="PR00138">
    <property type="entry name" value="MATRIXIN"/>
</dbReference>
<evidence type="ECO:0000256" key="14">
    <source>
        <dbReference type="ARBA" id="ARBA00023157"/>
    </source>
</evidence>
<reference evidence="21" key="1">
    <citation type="submission" date="2025-08" db="UniProtKB">
        <authorList>
            <consortium name="Ensembl"/>
        </authorList>
    </citation>
    <scope>IDENTIFICATION</scope>
</reference>
<keyword evidence="8" id="KW-0378">Hydrolase</keyword>
<keyword evidence="22" id="KW-1185">Reference proteome</keyword>
<dbReference type="GO" id="GO:0006508">
    <property type="term" value="P:proteolysis"/>
    <property type="evidence" value="ECO:0007669"/>
    <property type="project" value="UniProtKB-KW"/>
</dbReference>
<dbReference type="GO" id="GO:0031012">
    <property type="term" value="C:extracellular matrix"/>
    <property type="evidence" value="ECO:0007669"/>
    <property type="project" value="InterPro"/>
</dbReference>
<evidence type="ECO:0000256" key="4">
    <source>
        <dbReference type="ARBA" id="ARBA00022530"/>
    </source>
</evidence>
<feature type="binding site" evidence="17">
    <location>
        <position position="162"/>
    </location>
    <ligand>
        <name>Ca(2+)</name>
        <dbReference type="ChEBI" id="CHEBI:29108"/>
        <label>2</label>
    </ligand>
</feature>
<evidence type="ECO:0000259" key="20">
    <source>
        <dbReference type="SMART" id="SM00235"/>
    </source>
</evidence>
<dbReference type="SUPFAM" id="SSF55486">
    <property type="entry name" value="Metalloproteases ('zincins'), catalytic domain"/>
    <property type="match status" value="1"/>
</dbReference>
<organism evidence="21 22">
    <name type="scientific">Salvator merianae</name>
    <name type="common">Argentine black and white tegu</name>
    <name type="synonym">Tupinambis merianae</name>
    <dbReference type="NCBI Taxonomy" id="96440"/>
    <lineage>
        <taxon>Eukaryota</taxon>
        <taxon>Metazoa</taxon>
        <taxon>Chordata</taxon>
        <taxon>Craniata</taxon>
        <taxon>Vertebrata</taxon>
        <taxon>Euteleostomi</taxon>
        <taxon>Lepidosauria</taxon>
        <taxon>Squamata</taxon>
        <taxon>Bifurcata</taxon>
        <taxon>Unidentata</taxon>
        <taxon>Episquamata</taxon>
        <taxon>Laterata</taxon>
        <taxon>Teiioidea</taxon>
        <taxon>Teiidae</taxon>
        <taxon>Salvator</taxon>
    </lineage>
</organism>
<evidence type="ECO:0000256" key="15">
    <source>
        <dbReference type="ARBA" id="ARBA00023180"/>
    </source>
</evidence>
<dbReference type="InterPro" id="IPR024079">
    <property type="entry name" value="MetalloPept_cat_dom_sf"/>
</dbReference>
<evidence type="ECO:0000256" key="5">
    <source>
        <dbReference type="ARBA" id="ARBA00022670"/>
    </source>
</evidence>
<dbReference type="GeneTree" id="ENSGT00940000165562"/>
<evidence type="ECO:0000256" key="17">
    <source>
        <dbReference type="PIRSR" id="PIRSR621190-2"/>
    </source>
</evidence>
<evidence type="ECO:0000256" key="2">
    <source>
        <dbReference type="ARBA" id="ARBA00010370"/>
    </source>
</evidence>
<feature type="binding site" evidence="17">
    <location>
        <position position="151"/>
    </location>
    <ligand>
        <name>Zn(2+)</name>
        <dbReference type="ChEBI" id="CHEBI:29105"/>
        <label>1</label>
    </ligand>
</feature>
<dbReference type="InterPro" id="IPR021190">
    <property type="entry name" value="Pept_M10A"/>
</dbReference>
<dbReference type="CDD" id="cd04278">
    <property type="entry name" value="ZnMc_MMP"/>
    <property type="match status" value="1"/>
</dbReference>
<feature type="binding site" evidence="17">
    <location>
        <position position="186"/>
    </location>
    <ligand>
        <name>Zn(2+)</name>
        <dbReference type="ChEBI" id="CHEBI:29105"/>
        <label>2</label>
        <note>catalytic</note>
    </ligand>
</feature>